<accession>A0AAC9T3T0</accession>
<name>A0AAC9T3T0_UREPR</name>
<gene>
    <name evidence="1" type="ORF">CEG42_01190</name>
</gene>
<reference evidence="1 2" key="1">
    <citation type="submission" date="2017-06" db="EMBL/GenBank/DDBJ databases">
        <title>Genome Sequencing and Comparative Genomics Analysis of Five Ureaplasma Urealyticums with Different Drug Resistance.</title>
        <authorList>
            <person name="Ma L."/>
            <person name="Jia T."/>
        </authorList>
    </citation>
    <scope>NUCLEOTIDE SEQUENCE [LARGE SCALE GENOMIC DNA]</scope>
    <source>
        <strain evidence="2">hebnu uu3</strain>
    </source>
</reference>
<proteinExistence type="predicted"/>
<organism evidence="1 2">
    <name type="scientific">Ureaplasma parvum</name>
    <name type="common">Ureaplasma urealyticum biotype 1</name>
    <dbReference type="NCBI Taxonomy" id="134821"/>
    <lineage>
        <taxon>Bacteria</taxon>
        <taxon>Bacillati</taxon>
        <taxon>Mycoplasmatota</taxon>
        <taxon>Mycoplasmoidales</taxon>
        <taxon>Mycoplasmoidaceae</taxon>
        <taxon>Ureaplasma</taxon>
    </lineage>
</organism>
<sequence>MYSRLLSSILFVGFHTNHNTNEKTTHIAITWAINTHTLGNSVLIISAGFNSGISPVHEVNSGTTIIDKERTDNIATKCFLFNFITLLP</sequence>
<dbReference type="AlphaFoldDB" id="A0AAC9T3T0"/>
<dbReference type="EMBL" id="CP021991">
    <property type="protein sequence ID" value="ASD30177.1"/>
    <property type="molecule type" value="Genomic_DNA"/>
</dbReference>
<dbReference type="Proteomes" id="UP000197054">
    <property type="component" value="Chromosome"/>
</dbReference>
<evidence type="ECO:0000313" key="2">
    <source>
        <dbReference type="Proteomes" id="UP000197054"/>
    </source>
</evidence>
<evidence type="ECO:0000313" key="1">
    <source>
        <dbReference type="EMBL" id="ASD30177.1"/>
    </source>
</evidence>
<protein>
    <submittedName>
        <fullName evidence="1">Uncharacterized protein</fullName>
    </submittedName>
</protein>